<protein>
    <submittedName>
        <fullName evidence="3">Fatty acid desaturase</fullName>
    </submittedName>
</protein>
<dbReference type="Pfam" id="PF00487">
    <property type="entry name" value="FA_desaturase"/>
    <property type="match status" value="1"/>
</dbReference>
<sequence>MVKPKDILSQDEMSALLAKSDFRGFIELATSWGLIVAAFAIVGFWPHLPTIFIPVVVALIILGNRHLALAILVHDACHHALFKTRWLNEFAGKWFAAAPVLQDLDGYRNYHLQHHKYTGQDYQGEKGDPDIILTRNYPISKKSLWRWVLRDLTGRSAPRLYLGLLAMNLGLMKFDLSGRVVMLPQPERTAFGWVTLAIRKVGPFLFTNALMFTTLWLAGNGWLYLLWVGAALTTFQFFTRIRSIAEHGMLPRVADMLKNTRTTEVSWWHRLTFAPHHVNYHLEHHFLMAVPSYRLPKMHRLLKERGVFADAPLAYGYGEILRLATTK</sequence>
<proteinExistence type="predicted"/>
<keyword evidence="1" id="KW-1133">Transmembrane helix</keyword>
<evidence type="ECO:0000259" key="2">
    <source>
        <dbReference type="Pfam" id="PF00487"/>
    </source>
</evidence>
<dbReference type="AlphaFoldDB" id="I4B1M0"/>
<dbReference type="PANTHER" id="PTHR19353:SF19">
    <property type="entry name" value="DELTA(5) FATTY ACID DESATURASE C-RELATED"/>
    <property type="match status" value="1"/>
</dbReference>
<dbReference type="GO" id="GO:0016020">
    <property type="term" value="C:membrane"/>
    <property type="evidence" value="ECO:0007669"/>
    <property type="project" value="TreeGrafter"/>
</dbReference>
<feature type="transmembrane region" description="Helical" evidence="1">
    <location>
        <begin position="25"/>
        <end position="45"/>
    </location>
</feature>
<dbReference type="HOGENOM" id="CLU_052920_2_0_12"/>
<gene>
    <name evidence="3" type="ordered locus">Turpa_0523</name>
</gene>
<dbReference type="GO" id="GO:0016717">
    <property type="term" value="F:oxidoreductase activity, acting on paired donors, with oxidation of a pair of donors resulting in the reduction of molecular oxygen to two molecules of water"/>
    <property type="evidence" value="ECO:0007669"/>
    <property type="project" value="TreeGrafter"/>
</dbReference>
<dbReference type="OrthoDB" id="187093at2"/>
<dbReference type="InterPro" id="IPR005804">
    <property type="entry name" value="FA_desaturase_dom"/>
</dbReference>
<feature type="transmembrane region" description="Helical" evidence="1">
    <location>
        <begin position="51"/>
        <end position="73"/>
    </location>
</feature>
<name>I4B1M0_TURPD</name>
<organism evidence="3 4">
    <name type="scientific">Turneriella parva (strain ATCC BAA-1111 / DSM 21527 / NCTC 11395 / H)</name>
    <name type="common">Leptospira parva</name>
    <dbReference type="NCBI Taxonomy" id="869212"/>
    <lineage>
        <taxon>Bacteria</taxon>
        <taxon>Pseudomonadati</taxon>
        <taxon>Spirochaetota</taxon>
        <taxon>Spirochaetia</taxon>
        <taxon>Leptospirales</taxon>
        <taxon>Leptospiraceae</taxon>
        <taxon>Turneriella</taxon>
    </lineage>
</organism>
<accession>I4B1M0</accession>
<feature type="domain" description="Fatty acid desaturase" evidence="2">
    <location>
        <begin position="55"/>
        <end position="309"/>
    </location>
</feature>
<dbReference type="RefSeq" id="WP_014801697.1">
    <property type="nucleotide sequence ID" value="NC_018020.1"/>
</dbReference>
<reference evidence="3 4" key="1">
    <citation type="submission" date="2012-06" db="EMBL/GenBank/DDBJ databases">
        <title>The complete chromosome of genome of Turneriella parva DSM 21527.</title>
        <authorList>
            <consortium name="US DOE Joint Genome Institute (JGI-PGF)"/>
            <person name="Lucas S."/>
            <person name="Han J."/>
            <person name="Lapidus A."/>
            <person name="Bruce D."/>
            <person name="Goodwin L."/>
            <person name="Pitluck S."/>
            <person name="Peters L."/>
            <person name="Kyrpides N."/>
            <person name="Mavromatis K."/>
            <person name="Ivanova N."/>
            <person name="Mikhailova N."/>
            <person name="Chertkov O."/>
            <person name="Detter J.C."/>
            <person name="Tapia R."/>
            <person name="Han C."/>
            <person name="Land M."/>
            <person name="Hauser L."/>
            <person name="Markowitz V."/>
            <person name="Cheng J.-F."/>
            <person name="Hugenholtz P."/>
            <person name="Woyke T."/>
            <person name="Wu D."/>
            <person name="Gronow S."/>
            <person name="Wellnitz S."/>
            <person name="Brambilla E."/>
            <person name="Klenk H.-P."/>
            <person name="Eisen J.A."/>
        </authorList>
    </citation>
    <scope>NUCLEOTIDE SEQUENCE [LARGE SCALE GENOMIC DNA]</scope>
    <source>
        <strain evidence="4">ATCC BAA-1111 / DSM 21527 / NCTC 11395 / H</strain>
    </source>
</reference>
<dbReference type="CDD" id="cd03510">
    <property type="entry name" value="Rhizobitoxine-FADS-like"/>
    <property type="match status" value="1"/>
</dbReference>
<dbReference type="KEGG" id="tpx:Turpa_0523"/>
<evidence type="ECO:0000313" key="4">
    <source>
        <dbReference type="Proteomes" id="UP000006048"/>
    </source>
</evidence>
<evidence type="ECO:0000256" key="1">
    <source>
        <dbReference type="SAM" id="Phobius"/>
    </source>
</evidence>
<evidence type="ECO:0000313" key="3">
    <source>
        <dbReference type="EMBL" id="AFM11177.1"/>
    </source>
</evidence>
<dbReference type="PANTHER" id="PTHR19353">
    <property type="entry name" value="FATTY ACID DESATURASE 2"/>
    <property type="match status" value="1"/>
</dbReference>
<dbReference type="STRING" id="869212.Turpa_0523"/>
<dbReference type="InterPro" id="IPR012171">
    <property type="entry name" value="Fatty_acid_desaturase"/>
</dbReference>
<keyword evidence="4" id="KW-1185">Reference proteome</keyword>
<dbReference type="Proteomes" id="UP000006048">
    <property type="component" value="Chromosome"/>
</dbReference>
<dbReference type="GO" id="GO:0008610">
    <property type="term" value="P:lipid biosynthetic process"/>
    <property type="evidence" value="ECO:0007669"/>
    <property type="project" value="UniProtKB-ARBA"/>
</dbReference>
<dbReference type="EMBL" id="CP002959">
    <property type="protein sequence ID" value="AFM11177.1"/>
    <property type="molecule type" value="Genomic_DNA"/>
</dbReference>
<keyword evidence="1" id="KW-0812">Transmembrane</keyword>
<keyword evidence="1" id="KW-0472">Membrane</keyword>